<dbReference type="InterPro" id="IPR026017">
    <property type="entry name" value="Lumazine-bd_dom"/>
</dbReference>
<feature type="repeat" description="Lumazine-binding" evidence="10">
    <location>
        <begin position="101"/>
        <end position="202"/>
    </location>
</feature>
<comment type="function">
    <text evidence="2">Catalyzes the dismutation of two molecules of 6,7-dimethyl-8-ribityllumazine, resulting in the formation of riboflavin and 5-amino-6-(D-ribitylamino)uracil.</text>
</comment>
<dbReference type="InterPro" id="IPR017938">
    <property type="entry name" value="Riboflavin_synthase-like_b-brl"/>
</dbReference>
<dbReference type="PIRSF" id="PIRSF000498">
    <property type="entry name" value="Riboflavin_syn_A"/>
    <property type="match status" value="1"/>
</dbReference>
<sequence length="236" mass="24407">MFTGLIEEIGEIVAVQPLGDSLRLTIRGPVVTSDATHGASISVSGVCLTVVEQGEAAGGGTFTADVMAQSIRMSTLGELVPGSRVNLERAARVDSRLGGHIVQGHVDGTAVLLSVRPGDAWRVLRFSLPGELAPLLVDKGSVTLSGVSLTVSGIAAPEDPEPWFEVSLIPETLAATTLGALEPGDRVNLETDILARHVARMQAFAKHAEHATDRTADPGAAAPATRRPTDSEGAPA</sequence>
<evidence type="ECO:0000256" key="7">
    <source>
        <dbReference type="ARBA" id="ARBA00022679"/>
    </source>
</evidence>
<comment type="catalytic activity">
    <reaction evidence="1">
        <text>2 6,7-dimethyl-8-(1-D-ribityl)lumazine + H(+) = 5-amino-6-(D-ribitylamino)uracil + riboflavin</text>
        <dbReference type="Rhea" id="RHEA:20772"/>
        <dbReference type="ChEBI" id="CHEBI:15378"/>
        <dbReference type="ChEBI" id="CHEBI:15934"/>
        <dbReference type="ChEBI" id="CHEBI:57986"/>
        <dbReference type="ChEBI" id="CHEBI:58201"/>
        <dbReference type="EC" id="2.5.1.9"/>
    </reaction>
</comment>
<accession>A0A934UTP5</accession>
<dbReference type="NCBIfam" id="TIGR00187">
    <property type="entry name" value="ribE"/>
    <property type="match status" value="1"/>
</dbReference>
<keyword evidence="14" id="KW-1185">Reference proteome</keyword>
<protein>
    <recommendedName>
        <fullName evidence="5 9">Riboflavin synthase</fullName>
        <ecNumber evidence="4 9">2.5.1.9</ecNumber>
    </recommendedName>
</protein>
<proteinExistence type="predicted"/>
<evidence type="ECO:0000256" key="5">
    <source>
        <dbReference type="ARBA" id="ARBA00013950"/>
    </source>
</evidence>
<dbReference type="EMBL" id="JAEHOH010000007">
    <property type="protein sequence ID" value="MBK0418624.1"/>
    <property type="molecule type" value="Genomic_DNA"/>
</dbReference>
<evidence type="ECO:0000259" key="12">
    <source>
        <dbReference type="PROSITE" id="PS51177"/>
    </source>
</evidence>
<dbReference type="FunFam" id="2.40.30.20:FF:000003">
    <property type="entry name" value="Riboflavin synthase, alpha subunit"/>
    <property type="match status" value="1"/>
</dbReference>
<evidence type="ECO:0000313" key="13">
    <source>
        <dbReference type="EMBL" id="MBK0418624.1"/>
    </source>
</evidence>
<dbReference type="Gene3D" id="2.40.30.20">
    <property type="match status" value="2"/>
</dbReference>
<dbReference type="CDD" id="cd00402">
    <property type="entry name" value="Riboflavin_synthase_like"/>
    <property type="match status" value="1"/>
</dbReference>
<evidence type="ECO:0000256" key="6">
    <source>
        <dbReference type="ARBA" id="ARBA00022619"/>
    </source>
</evidence>
<dbReference type="EC" id="2.5.1.9" evidence="4 9"/>
<evidence type="ECO:0000313" key="14">
    <source>
        <dbReference type="Proteomes" id="UP000608530"/>
    </source>
</evidence>
<dbReference type="SUPFAM" id="SSF63380">
    <property type="entry name" value="Riboflavin synthase domain-like"/>
    <property type="match status" value="2"/>
</dbReference>
<dbReference type="Proteomes" id="UP000608530">
    <property type="component" value="Unassembled WGS sequence"/>
</dbReference>
<dbReference type="RefSeq" id="WP_200114797.1">
    <property type="nucleotide sequence ID" value="NZ_JAEHOH010000007.1"/>
</dbReference>
<feature type="compositionally biased region" description="Basic and acidic residues" evidence="11">
    <location>
        <begin position="206"/>
        <end position="216"/>
    </location>
</feature>
<dbReference type="PANTHER" id="PTHR21098:SF12">
    <property type="entry name" value="RIBOFLAVIN SYNTHASE"/>
    <property type="match status" value="1"/>
</dbReference>
<keyword evidence="6" id="KW-0686">Riboflavin biosynthesis</keyword>
<evidence type="ECO:0000256" key="9">
    <source>
        <dbReference type="NCBIfam" id="TIGR00187"/>
    </source>
</evidence>
<comment type="caution">
    <text evidence="13">The sequence shown here is derived from an EMBL/GenBank/DDBJ whole genome shotgun (WGS) entry which is preliminary data.</text>
</comment>
<evidence type="ECO:0000256" key="8">
    <source>
        <dbReference type="ARBA" id="ARBA00022737"/>
    </source>
</evidence>
<evidence type="ECO:0000256" key="4">
    <source>
        <dbReference type="ARBA" id="ARBA00012827"/>
    </source>
</evidence>
<evidence type="ECO:0000256" key="2">
    <source>
        <dbReference type="ARBA" id="ARBA00002803"/>
    </source>
</evidence>
<dbReference type="GO" id="GO:0009231">
    <property type="term" value="P:riboflavin biosynthetic process"/>
    <property type="evidence" value="ECO:0007669"/>
    <property type="project" value="UniProtKB-KW"/>
</dbReference>
<feature type="domain" description="Lumazine-binding" evidence="12">
    <location>
        <begin position="101"/>
        <end position="202"/>
    </location>
</feature>
<keyword evidence="8" id="KW-0677">Repeat</keyword>
<comment type="pathway">
    <text evidence="3">Cofactor biosynthesis; riboflavin biosynthesis; riboflavin from 2-hydroxy-3-oxobutyl phosphate and 5-amino-6-(D-ribitylamino)uracil: step 2/2.</text>
</comment>
<evidence type="ECO:0000256" key="10">
    <source>
        <dbReference type="PROSITE-ProRule" id="PRU00524"/>
    </source>
</evidence>
<dbReference type="AlphaFoldDB" id="A0A934UTP5"/>
<dbReference type="InterPro" id="IPR001783">
    <property type="entry name" value="Lumazine-bd"/>
</dbReference>
<organism evidence="13 14">
    <name type="scientific">Leucobacter chromiisoli</name>
    <dbReference type="NCBI Taxonomy" id="2796471"/>
    <lineage>
        <taxon>Bacteria</taxon>
        <taxon>Bacillati</taxon>
        <taxon>Actinomycetota</taxon>
        <taxon>Actinomycetes</taxon>
        <taxon>Micrococcales</taxon>
        <taxon>Microbacteriaceae</taxon>
        <taxon>Leucobacter</taxon>
    </lineage>
</organism>
<dbReference type="NCBIfam" id="NF006767">
    <property type="entry name" value="PRK09289.1"/>
    <property type="match status" value="1"/>
</dbReference>
<feature type="region of interest" description="Disordered" evidence="11">
    <location>
        <begin position="206"/>
        <end position="236"/>
    </location>
</feature>
<dbReference type="Pfam" id="PF00677">
    <property type="entry name" value="Lum_binding"/>
    <property type="match status" value="2"/>
</dbReference>
<reference evidence="13" key="1">
    <citation type="submission" date="2020-12" db="EMBL/GenBank/DDBJ databases">
        <title>Leucobacter sp. CAS1, isolated from Chromium sludge.</title>
        <authorList>
            <person name="Xu Z."/>
        </authorList>
    </citation>
    <scope>NUCLEOTIDE SEQUENCE</scope>
    <source>
        <strain evidence="13">CSA1</strain>
    </source>
</reference>
<keyword evidence="7 13" id="KW-0808">Transferase</keyword>
<feature type="compositionally biased region" description="Low complexity" evidence="11">
    <location>
        <begin position="217"/>
        <end position="226"/>
    </location>
</feature>
<feature type="domain" description="Lumazine-binding" evidence="12">
    <location>
        <begin position="1"/>
        <end position="100"/>
    </location>
</feature>
<evidence type="ECO:0000256" key="11">
    <source>
        <dbReference type="SAM" id="MobiDB-lite"/>
    </source>
</evidence>
<name>A0A934UTP5_9MICO</name>
<feature type="repeat" description="Lumazine-binding" evidence="10">
    <location>
        <begin position="1"/>
        <end position="100"/>
    </location>
</feature>
<evidence type="ECO:0000256" key="3">
    <source>
        <dbReference type="ARBA" id="ARBA00004887"/>
    </source>
</evidence>
<evidence type="ECO:0000256" key="1">
    <source>
        <dbReference type="ARBA" id="ARBA00000968"/>
    </source>
</evidence>
<dbReference type="GO" id="GO:0004746">
    <property type="term" value="F:riboflavin synthase activity"/>
    <property type="evidence" value="ECO:0007669"/>
    <property type="project" value="UniProtKB-UniRule"/>
</dbReference>
<gene>
    <name evidence="13" type="ORF">JD276_06195</name>
</gene>
<dbReference type="PROSITE" id="PS51177">
    <property type="entry name" value="LUMAZINE_BIND"/>
    <property type="match status" value="2"/>
</dbReference>
<dbReference type="InterPro" id="IPR023366">
    <property type="entry name" value="ATP_synth_asu-like_sf"/>
</dbReference>
<dbReference type="PANTHER" id="PTHR21098">
    <property type="entry name" value="RIBOFLAVIN SYNTHASE ALPHA CHAIN"/>
    <property type="match status" value="1"/>
</dbReference>